<dbReference type="SUPFAM" id="SSF103473">
    <property type="entry name" value="MFS general substrate transporter"/>
    <property type="match status" value="1"/>
</dbReference>
<comment type="caution">
    <text evidence="8">The sequence shown here is derived from an EMBL/GenBank/DDBJ whole genome shotgun (WGS) entry which is preliminary data.</text>
</comment>
<keyword evidence="5 6" id="KW-0472">Membrane</keyword>
<dbReference type="InterPro" id="IPR001958">
    <property type="entry name" value="Tet-R_TetA/multi-R_MdtG-like"/>
</dbReference>
<feature type="transmembrane region" description="Helical" evidence="6">
    <location>
        <begin position="355"/>
        <end position="376"/>
    </location>
</feature>
<feature type="transmembrane region" description="Helical" evidence="6">
    <location>
        <begin position="291"/>
        <end position="311"/>
    </location>
</feature>
<dbReference type="CDD" id="cd17324">
    <property type="entry name" value="MFS_NepI_like"/>
    <property type="match status" value="1"/>
</dbReference>
<keyword evidence="9" id="KW-1185">Reference proteome</keyword>
<dbReference type="PANTHER" id="PTHR43124:SF6">
    <property type="entry name" value="TRANSPORTER ARAJ-RELATED"/>
    <property type="match status" value="1"/>
</dbReference>
<feature type="transmembrane region" description="Helical" evidence="6">
    <location>
        <begin position="268"/>
        <end position="285"/>
    </location>
</feature>
<evidence type="ECO:0000313" key="9">
    <source>
        <dbReference type="Proteomes" id="UP000030111"/>
    </source>
</evidence>
<dbReference type="GO" id="GO:0022857">
    <property type="term" value="F:transmembrane transporter activity"/>
    <property type="evidence" value="ECO:0007669"/>
    <property type="project" value="InterPro"/>
</dbReference>
<dbReference type="InterPro" id="IPR036259">
    <property type="entry name" value="MFS_trans_sf"/>
</dbReference>
<feature type="transmembrane region" description="Helical" evidence="6">
    <location>
        <begin position="103"/>
        <end position="121"/>
    </location>
</feature>
<dbReference type="Gene3D" id="1.20.1250.20">
    <property type="entry name" value="MFS general substrate transporter like domains"/>
    <property type="match status" value="2"/>
</dbReference>
<sequence length="395" mass="41323">MKLHLLPLALGGLTIGITEFVVMGLLPDIAADLRVSIPKAGYLISAYATGVVVGAPLLVIAGRNFPPKKMLVAMAIMLTVFNALSIVAPGYNMLLVSRFLSGLPHGAFFGVGAVVASRLAVKGKEAQNVAVMFSGLTIANVLGVPLGTFVGHNFSWRYSFVIIAVIGLITIISLLLYMPKVEADKATNIKTQLSFFSKPQAWLVIFITAIGTGGLFAWMSYIAPLLTNISHFDADNVPYILMLAGVGMVAGNLAGARLADRFSPSHTVFAMLIGMAAILTGVFFLSGNQYVSLGLVFLTGFVAFALIAPVQMMMIQSAKGAEMIASAAIQASFNIGNALGAYLGGLPIDKGYGFASPNLVGVGMALLGAAVTVVFIKTVTPAEPLTAEQKRAIAH</sequence>
<dbReference type="Proteomes" id="UP000030111">
    <property type="component" value="Unassembled WGS sequence"/>
</dbReference>
<feature type="transmembrane region" description="Helical" evidence="6">
    <location>
        <begin position="199"/>
        <end position="219"/>
    </location>
</feature>
<dbReference type="PROSITE" id="PS50850">
    <property type="entry name" value="MFS"/>
    <property type="match status" value="1"/>
</dbReference>
<dbReference type="InterPro" id="IPR050189">
    <property type="entry name" value="MFS_Efflux_Transporters"/>
</dbReference>
<feature type="transmembrane region" description="Helical" evidence="6">
    <location>
        <begin position="128"/>
        <end position="150"/>
    </location>
</feature>
<feature type="transmembrane region" description="Helical" evidence="6">
    <location>
        <begin position="239"/>
        <end position="256"/>
    </location>
</feature>
<accession>A0A0A2MHI6</accession>
<evidence type="ECO:0000313" key="8">
    <source>
        <dbReference type="EMBL" id="KGO91071.1"/>
    </source>
</evidence>
<dbReference type="PANTHER" id="PTHR43124">
    <property type="entry name" value="PURINE EFFLUX PUMP PBUE"/>
    <property type="match status" value="1"/>
</dbReference>
<dbReference type="Pfam" id="PF07690">
    <property type="entry name" value="MFS_1"/>
    <property type="match status" value="1"/>
</dbReference>
<feature type="transmembrane region" description="Helical" evidence="6">
    <location>
        <begin position="40"/>
        <end position="59"/>
    </location>
</feature>
<dbReference type="InterPro" id="IPR011701">
    <property type="entry name" value="MFS"/>
</dbReference>
<keyword evidence="4 6" id="KW-1133">Transmembrane helix</keyword>
<dbReference type="InterPro" id="IPR020846">
    <property type="entry name" value="MFS_dom"/>
</dbReference>
<dbReference type="AlphaFoldDB" id="A0A0A2MHI6"/>
<comment type="subcellular location">
    <subcellularLocation>
        <location evidence="1">Cell membrane</location>
        <topology evidence="1">Multi-pass membrane protein</topology>
    </subcellularLocation>
</comment>
<protein>
    <submittedName>
        <fullName evidence="8">Membrane protein</fullName>
    </submittedName>
</protein>
<proteinExistence type="predicted"/>
<evidence type="ECO:0000256" key="3">
    <source>
        <dbReference type="ARBA" id="ARBA00022692"/>
    </source>
</evidence>
<evidence type="ECO:0000256" key="2">
    <source>
        <dbReference type="ARBA" id="ARBA00022475"/>
    </source>
</evidence>
<dbReference type="RefSeq" id="WP_026993370.1">
    <property type="nucleotide sequence ID" value="NZ_JRLY01000027.1"/>
</dbReference>
<feature type="transmembrane region" description="Helical" evidence="6">
    <location>
        <begin position="156"/>
        <end position="178"/>
    </location>
</feature>
<feature type="transmembrane region" description="Helical" evidence="6">
    <location>
        <begin position="323"/>
        <end position="343"/>
    </location>
</feature>
<name>A0A0A2MHI6_9FLAO</name>
<dbReference type="OrthoDB" id="9788453at2"/>
<dbReference type="PRINTS" id="PR01035">
    <property type="entry name" value="TCRTETA"/>
</dbReference>
<dbReference type="EMBL" id="JRLY01000027">
    <property type="protein sequence ID" value="KGO91071.1"/>
    <property type="molecule type" value="Genomic_DNA"/>
</dbReference>
<evidence type="ECO:0000259" key="7">
    <source>
        <dbReference type="PROSITE" id="PS50850"/>
    </source>
</evidence>
<evidence type="ECO:0000256" key="1">
    <source>
        <dbReference type="ARBA" id="ARBA00004651"/>
    </source>
</evidence>
<keyword evidence="3 6" id="KW-0812">Transmembrane</keyword>
<dbReference type="eggNOG" id="COG2814">
    <property type="taxonomic scope" value="Bacteria"/>
</dbReference>
<dbReference type="GO" id="GO:0005886">
    <property type="term" value="C:plasma membrane"/>
    <property type="evidence" value="ECO:0007669"/>
    <property type="project" value="UniProtKB-SubCell"/>
</dbReference>
<evidence type="ECO:0000256" key="5">
    <source>
        <dbReference type="ARBA" id="ARBA00023136"/>
    </source>
</evidence>
<organism evidence="8 9">
    <name type="scientific">Flavobacterium subsaxonicum WB 4.1-42 = DSM 21790</name>
    <dbReference type="NCBI Taxonomy" id="1121898"/>
    <lineage>
        <taxon>Bacteria</taxon>
        <taxon>Pseudomonadati</taxon>
        <taxon>Bacteroidota</taxon>
        <taxon>Flavobacteriia</taxon>
        <taxon>Flavobacteriales</taxon>
        <taxon>Flavobacteriaceae</taxon>
        <taxon>Flavobacterium</taxon>
    </lineage>
</organism>
<feature type="domain" description="Major facilitator superfamily (MFS) profile" evidence="7">
    <location>
        <begin position="4"/>
        <end position="380"/>
    </location>
</feature>
<keyword evidence="2" id="KW-1003">Cell membrane</keyword>
<feature type="transmembrane region" description="Helical" evidence="6">
    <location>
        <begin position="71"/>
        <end position="91"/>
    </location>
</feature>
<evidence type="ECO:0000256" key="6">
    <source>
        <dbReference type="SAM" id="Phobius"/>
    </source>
</evidence>
<evidence type="ECO:0000256" key="4">
    <source>
        <dbReference type="ARBA" id="ARBA00022989"/>
    </source>
</evidence>
<gene>
    <name evidence="8" type="ORF">Q766_19905</name>
</gene>
<reference evidence="8 9" key="1">
    <citation type="submission" date="2013-09" db="EMBL/GenBank/DDBJ databases">
        <authorList>
            <person name="Zeng Z."/>
            <person name="Chen C."/>
        </authorList>
    </citation>
    <scope>NUCLEOTIDE SEQUENCE [LARGE SCALE GENOMIC DNA]</scope>
    <source>
        <strain evidence="8 9">WB 4.1-42</strain>
    </source>
</reference>